<comment type="caution">
    <text evidence="5">The sequence shown here is derived from an EMBL/GenBank/DDBJ whole genome shotgun (WGS) entry which is preliminary data.</text>
</comment>
<dbReference type="AlphaFoldDB" id="A0AAN7JR28"/>
<evidence type="ECO:0000256" key="1">
    <source>
        <dbReference type="ARBA" id="ARBA00023180"/>
    </source>
</evidence>
<evidence type="ECO:0000259" key="4">
    <source>
        <dbReference type="SMART" id="SM00329"/>
    </source>
</evidence>
<dbReference type="SMART" id="SM00328">
    <property type="entry name" value="BPI1"/>
    <property type="match status" value="1"/>
</dbReference>
<dbReference type="PIRSF" id="PIRSF002417">
    <property type="entry name" value="Lipid_binding_protein"/>
    <property type="match status" value="1"/>
</dbReference>
<dbReference type="EMBL" id="JAXIOK010000016">
    <property type="protein sequence ID" value="KAK4752655.1"/>
    <property type="molecule type" value="Genomic_DNA"/>
</dbReference>
<sequence length="496" mass="53311">MAAPLSESGVKLSSPPLFILICSLLIISTTTQLQSHDEEGFISVLVSDKGLEFAKDLVISKALNSIFPLQLPHIRKSVRVPVVGEVDVLLSNITIASVGIQSSYVKTGEEGIALIVSGATANLSLNWEYSYSSWFIPFPISEGGSASVKVEGMEVGLTSTLTNQGGTLKLALLDCGCYVEAISIKLDGGSPWLYQIAAAAFEGQIATTVEKAIPEKISEGITILDAKLQDLPRYMPVGEAAVLNVTFVKDPALSDSSIDLEIDGLFTTSDHNIAFLGKSPNLSLSSSSCNGMVKMIQISLHENVLKSASSVYFNAGYMNLIVDKMPDQKLLNTAGWKYIVPQLYKQYPDDDMQLNISASSLPMIEVSDSGIYTTLYSDVTIDVLDSGDVVPVACISLVISASGSAQILRNNLAGTIKIDDLNASLKWSKIGNLHINLVQPVISVVIRTVVVPYINLHLMRGLPLPLIHGVTLRNSRIFYSELKTSICSDMDYVAGS</sequence>
<feature type="domain" description="Lipid-binding serum glycoprotein N-terminal" evidence="3">
    <location>
        <begin position="46"/>
        <end position="271"/>
    </location>
</feature>
<dbReference type="Gene3D" id="3.15.10.10">
    <property type="entry name" value="Bactericidal permeability-increasing protein, domain 1"/>
    <property type="match status" value="1"/>
</dbReference>
<keyword evidence="6" id="KW-1185">Reference proteome</keyword>
<dbReference type="SMART" id="SM00329">
    <property type="entry name" value="BPI2"/>
    <property type="match status" value="1"/>
</dbReference>
<dbReference type="InterPro" id="IPR030675">
    <property type="entry name" value="BPI/LBP"/>
</dbReference>
<protein>
    <recommendedName>
        <fullName evidence="7">BPI/LBP family protein</fullName>
    </recommendedName>
</protein>
<reference evidence="5 6" key="1">
    <citation type="journal article" date="2023" name="Hortic Res">
        <title>Pangenome of water caltrop reveals structural variations and asymmetric subgenome divergence after allopolyploidization.</title>
        <authorList>
            <person name="Zhang X."/>
            <person name="Chen Y."/>
            <person name="Wang L."/>
            <person name="Yuan Y."/>
            <person name="Fang M."/>
            <person name="Shi L."/>
            <person name="Lu R."/>
            <person name="Comes H.P."/>
            <person name="Ma Y."/>
            <person name="Chen Y."/>
            <person name="Huang G."/>
            <person name="Zhou Y."/>
            <person name="Zheng Z."/>
            <person name="Qiu Y."/>
        </authorList>
    </citation>
    <scope>NUCLEOTIDE SEQUENCE [LARGE SCALE GENOMIC DNA]</scope>
    <source>
        <tissue evidence="5">Roots</tissue>
    </source>
</reference>
<dbReference type="InterPro" id="IPR001124">
    <property type="entry name" value="Lipid-bd_serum_glycop_C"/>
</dbReference>
<dbReference type="InterPro" id="IPR017943">
    <property type="entry name" value="Bactericidal_perm-incr_a/b_dom"/>
</dbReference>
<dbReference type="InterPro" id="IPR017942">
    <property type="entry name" value="Lipid-bd_serum_glycop_N"/>
</dbReference>
<name>A0AAN7JR28_9MYRT</name>
<evidence type="ECO:0000313" key="5">
    <source>
        <dbReference type="EMBL" id="KAK4752655.1"/>
    </source>
</evidence>
<evidence type="ECO:0000256" key="2">
    <source>
        <dbReference type="SAM" id="SignalP"/>
    </source>
</evidence>
<dbReference type="PANTHER" id="PTHR46801:SF2">
    <property type="entry name" value="LIPOPOLYSACCHARIDE-BINDING PROTEIN"/>
    <property type="match status" value="1"/>
</dbReference>
<dbReference type="SUPFAM" id="SSF55394">
    <property type="entry name" value="Bactericidal permeability-increasing protein, BPI"/>
    <property type="match status" value="2"/>
</dbReference>
<dbReference type="Proteomes" id="UP001345219">
    <property type="component" value="Chromosome 16"/>
</dbReference>
<dbReference type="Gene3D" id="3.15.20.10">
    <property type="entry name" value="Bactericidal permeability-increasing protein, domain 2"/>
    <property type="match status" value="1"/>
</dbReference>
<dbReference type="GO" id="GO:0008289">
    <property type="term" value="F:lipid binding"/>
    <property type="evidence" value="ECO:0007669"/>
    <property type="project" value="InterPro"/>
</dbReference>
<keyword evidence="1" id="KW-0325">Glycoprotein</keyword>
<dbReference type="InterPro" id="IPR045897">
    <property type="entry name" value="BPI/LBP_pln"/>
</dbReference>
<evidence type="ECO:0000259" key="3">
    <source>
        <dbReference type="SMART" id="SM00328"/>
    </source>
</evidence>
<evidence type="ECO:0008006" key="7">
    <source>
        <dbReference type="Google" id="ProtNLM"/>
    </source>
</evidence>
<dbReference type="Pfam" id="PF01273">
    <property type="entry name" value="LBP_BPI_CETP"/>
    <property type="match status" value="1"/>
</dbReference>
<dbReference type="PANTHER" id="PTHR46801">
    <property type="entry name" value="OS06G0309200 PROTEIN"/>
    <property type="match status" value="1"/>
</dbReference>
<proteinExistence type="predicted"/>
<dbReference type="GO" id="GO:0005615">
    <property type="term" value="C:extracellular space"/>
    <property type="evidence" value="ECO:0007669"/>
    <property type="project" value="InterPro"/>
</dbReference>
<dbReference type="Pfam" id="PF02886">
    <property type="entry name" value="LBP_BPI_CETP_C"/>
    <property type="match status" value="1"/>
</dbReference>
<evidence type="ECO:0000313" key="6">
    <source>
        <dbReference type="Proteomes" id="UP001345219"/>
    </source>
</evidence>
<gene>
    <name evidence="5" type="ORF">SAY87_021453</name>
</gene>
<feature type="chain" id="PRO_5042872914" description="BPI/LBP family protein" evidence="2">
    <location>
        <begin position="32"/>
        <end position="496"/>
    </location>
</feature>
<feature type="domain" description="Lipid-binding serum glycoprotein C-terminal" evidence="4">
    <location>
        <begin position="290"/>
        <end position="484"/>
    </location>
</feature>
<feature type="signal peptide" evidence="2">
    <location>
        <begin position="1"/>
        <end position="31"/>
    </location>
</feature>
<organism evidence="5 6">
    <name type="scientific">Trapa incisa</name>
    <dbReference type="NCBI Taxonomy" id="236973"/>
    <lineage>
        <taxon>Eukaryota</taxon>
        <taxon>Viridiplantae</taxon>
        <taxon>Streptophyta</taxon>
        <taxon>Embryophyta</taxon>
        <taxon>Tracheophyta</taxon>
        <taxon>Spermatophyta</taxon>
        <taxon>Magnoliopsida</taxon>
        <taxon>eudicotyledons</taxon>
        <taxon>Gunneridae</taxon>
        <taxon>Pentapetalae</taxon>
        <taxon>rosids</taxon>
        <taxon>malvids</taxon>
        <taxon>Myrtales</taxon>
        <taxon>Lythraceae</taxon>
        <taxon>Trapa</taxon>
    </lineage>
</organism>
<accession>A0AAN7JR28</accession>
<keyword evidence="2" id="KW-0732">Signal</keyword>